<protein>
    <submittedName>
        <fullName evidence="2">Glutaredoxin and related proteins</fullName>
    </submittedName>
</protein>
<accession>A0A0F7SKP7</accession>
<reference evidence="2" key="1">
    <citation type="submission" date="2014-08" db="EMBL/GenBank/DDBJ databases">
        <authorList>
            <person name="Sharma Rahul"/>
            <person name="Thines Marco"/>
        </authorList>
    </citation>
    <scope>NUCLEOTIDE SEQUENCE</scope>
</reference>
<dbReference type="Gene3D" id="3.40.30.10">
    <property type="entry name" value="Glutaredoxin"/>
    <property type="match status" value="1"/>
</dbReference>
<proteinExistence type="predicted"/>
<dbReference type="InterPro" id="IPR036249">
    <property type="entry name" value="Thioredoxin-like_sf"/>
</dbReference>
<dbReference type="EMBL" id="LN483326">
    <property type="protein sequence ID" value="CDZ98218.1"/>
    <property type="molecule type" value="Genomic_DNA"/>
</dbReference>
<dbReference type="AlphaFoldDB" id="A0A0F7SKP7"/>
<dbReference type="SUPFAM" id="SSF52833">
    <property type="entry name" value="Thioredoxin-like"/>
    <property type="match status" value="1"/>
</dbReference>
<evidence type="ECO:0000313" key="2">
    <source>
        <dbReference type="EMBL" id="CDZ98218.1"/>
    </source>
</evidence>
<feature type="chain" id="PRO_5002521939" evidence="1">
    <location>
        <begin position="22"/>
        <end position="280"/>
    </location>
</feature>
<organism evidence="2">
    <name type="scientific">Phaffia rhodozyma</name>
    <name type="common">Yeast</name>
    <name type="synonym">Xanthophyllomyces dendrorhous</name>
    <dbReference type="NCBI Taxonomy" id="264483"/>
    <lineage>
        <taxon>Eukaryota</taxon>
        <taxon>Fungi</taxon>
        <taxon>Dikarya</taxon>
        <taxon>Basidiomycota</taxon>
        <taxon>Agaricomycotina</taxon>
        <taxon>Tremellomycetes</taxon>
        <taxon>Cystofilobasidiales</taxon>
        <taxon>Mrakiaceae</taxon>
        <taxon>Phaffia</taxon>
    </lineage>
</organism>
<evidence type="ECO:0000256" key="1">
    <source>
        <dbReference type="SAM" id="SignalP"/>
    </source>
</evidence>
<sequence>MVIWWILNPITLLTNLSSVNSRTGTGSKQMRLRGGLEDSNWMEKYRLRADTIHGDSTGYPVSRVAERHQAMTSPLNHVHTYAARLTSVATNAPVIPLTSGQELAGLFHFLVSTSYGSLPALALSSKYVPATMPLAAEWILDFNPGQHAGPDRDQALALFEKEVWEGEAKLVLLGRRKFGGPWLNEVEKILIDDLKVLPGEILTIDLDSRVDAEVLEPVFTRLIGEMSFPSILLGGTPIGGFEDVKSLHRNGKLRQMLDRAGVRVEKPAKIVGRINGKRRR</sequence>
<keyword evidence="1" id="KW-0732">Signal</keyword>
<feature type="signal peptide" evidence="1">
    <location>
        <begin position="1"/>
        <end position="21"/>
    </location>
</feature>
<name>A0A0F7SKP7_PHARH</name>
<dbReference type="PROSITE" id="PS51354">
    <property type="entry name" value="GLUTAREDOXIN_2"/>
    <property type="match status" value="1"/>
</dbReference>